<comment type="pathway">
    <text evidence="2">Protein modification; protein ubiquitination.</text>
</comment>
<evidence type="ECO:0000256" key="6">
    <source>
        <dbReference type="ARBA" id="ARBA00069742"/>
    </source>
</evidence>
<dbReference type="InterPro" id="IPR036047">
    <property type="entry name" value="F-box-like_dom_sf"/>
</dbReference>
<evidence type="ECO:0000256" key="4">
    <source>
        <dbReference type="ARBA" id="ARBA00022941"/>
    </source>
</evidence>
<protein>
    <recommendedName>
        <fullName evidence="6">F-box protein GID2</fullName>
    </recommendedName>
</protein>
<dbReference type="PANTHER" id="PTHR47750">
    <property type="entry name" value="F-BOX PROTEIN SNE"/>
    <property type="match status" value="1"/>
</dbReference>
<dbReference type="FunFam" id="1.20.1280.50:FF:000067">
    <property type="entry name" value="F-box protein GID2"/>
    <property type="match status" value="1"/>
</dbReference>
<dbReference type="SUPFAM" id="SSF81383">
    <property type="entry name" value="F-box domain"/>
    <property type="match status" value="1"/>
</dbReference>
<comment type="subcellular location">
    <subcellularLocation>
        <location evidence="1">Nucleus</location>
    </subcellularLocation>
</comment>
<dbReference type="SMART" id="SM00256">
    <property type="entry name" value="FBOX"/>
    <property type="match status" value="1"/>
</dbReference>
<evidence type="ECO:0000313" key="9">
    <source>
        <dbReference type="Proteomes" id="UP000077202"/>
    </source>
</evidence>
<evidence type="ECO:0000256" key="2">
    <source>
        <dbReference type="ARBA" id="ARBA00004906"/>
    </source>
</evidence>
<evidence type="ECO:0000313" key="8">
    <source>
        <dbReference type="EMBL" id="OAE19899.1"/>
    </source>
</evidence>
<dbReference type="Pfam" id="PF12937">
    <property type="entry name" value="F-box-like"/>
    <property type="match status" value="1"/>
</dbReference>
<keyword evidence="9" id="KW-1185">Reference proteome</keyword>
<evidence type="ECO:0000259" key="7">
    <source>
        <dbReference type="PROSITE" id="PS50181"/>
    </source>
</evidence>
<name>A0A176VG62_MARPO</name>
<dbReference type="GO" id="GO:0005634">
    <property type="term" value="C:nucleus"/>
    <property type="evidence" value="ECO:0007669"/>
    <property type="project" value="UniProtKB-SubCell"/>
</dbReference>
<reference evidence="8" key="1">
    <citation type="submission" date="2016-03" db="EMBL/GenBank/DDBJ databases">
        <title>Mechanisms controlling the formation of the plant cell surface in tip-growing cells are functionally conserved among land plants.</title>
        <authorList>
            <person name="Honkanen S."/>
            <person name="Jones V.A."/>
            <person name="Morieri G."/>
            <person name="Champion C."/>
            <person name="Hetherington A.J."/>
            <person name="Kelly S."/>
            <person name="Saint-Marcoux D."/>
            <person name="Proust H."/>
            <person name="Prescott H."/>
            <person name="Dolan L."/>
        </authorList>
    </citation>
    <scope>NUCLEOTIDE SEQUENCE [LARGE SCALE GENOMIC DNA]</scope>
    <source>
        <tissue evidence="8">Whole gametophyte</tissue>
    </source>
</reference>
<dbReference type="EMBL" id="LVLJ01003744">
    <property type="protein sequence ID" value="OAE19899.1"/>
    <property type="molecule type" value="Genomic_DNA"/>
</dbReference>
<accession>A0A176VG62</accession>
<feature type="domain" description="F-box" evidence="7">
    <location>
        <begin position="33"/>
        <end position="79"/>
    </location>
</feature>
<evidence type="ECO:0000256" key="5">
    <source>
        <dbReference type="ARBA" id="ARBA00023242"/>
    </source>
</evidence>
<dbReference type="Proteomes" id="UP000077202">
    <property type="component" value="Unassembled WGS sequence"/>
</dbReference>
<dbReference type="PANTHER" id="PTHR47750:SF1">
    <property type="entry name" value="F-BOX PROTEIN SNE"/>
    <property type="match status" value="1"/>
</dbReference>
<sequence length="296" mass="33494">MVSIFECQLVDGHHHQETRWIAREGAKRQKVVTTLQMDSNDDIIYEVMKHLDAKSLATATCVSKQWRKVAEDESLWENVCIQHWPSPVARQKQLRSVVLALGGFRRLYVLCLRPLLARGRPQPQALPSSLKGAEESGEREWSKDEVHLSLSLFSIDCYERLGRRHMTPSSMKFLCKPSANLSIGAHRMLGLGQQQQPASNVRWKRSFLGRTLAKRMRRTNGRRNQSCPAAAAAATLGSRKRDFNCGQSFRGDGDGNVSGGQRRIDPVYTLKPDVPRVPEHYTRERGHNMASVQILV</sequence>
<dbReference type="CDD" id="cd22151">
    <property type="entry name" value="F-box_AtGID2-like"/>
    <property type="match status" value="1"/>
</dbReference>
<keyword evidence="3" id="KW-0833">Ubl conjugation pathway</keyword>
<keyword evidence="4" id="KW-0939">Gibberellin signaling pathway</keyword>
<dbReference type="InterPro" id="IPR001810">
    <property type="entry name" value="F-box_dom"/>
</dbReference>
<evidence type="ECO:0000256" key="1">
    <source>
        <dbReference type="ARBA" id="ARBA00004123"/>
    </source>
</evidence>
<dbReference type="GO" id="GO:0009740">
    <property type="term" value="P:gibberellic acid mediated signaling pathway"/>
    <property type="evidence" value="ECO:0007669"/>
    <property type="project" value="UniProtKB-KW"/>
</dbReference>
<proteinExistence type="predicted"/>
<dbReference type="Gene3D" id="1.20.1280.50">
    <property type="match status" value="1"/>
</dbReference>
<keyword evidence="5" id="KW-0539">Nucleus</keyword>
<dbReference type="GO" id="GO:0009937">
    <property type="term" value="P:regulation of gibberellic acid mediated signaling pathway"/>
    <property type="evidence" value="ECO:0007669"/>
    <property type="project" value="InterPro"/>
</dbReference>
<organism evidence="8 9">
    <name type="scientific">Marchantia polymorpha subsp. ruderalis</name>
    <dbReference type="NCBI Taxonomy" id="1480154"/>
    <lineage>
        <taxon>Eukaryota</taxon>
        <taxon>Viridiplantae</taxon>
        <taxon>Streptophyta</taxon>
        <taxon>Embryophyta</taxon>
        <taxon>Marchantiophyta</taxon>
        <taxon>Marchantiopsida</taxon>
        <taxon>Marchantiidae</taxon>
        <taxon>Marchantiales</taxon>
        <taxon>Marchantiaceae</taxon>
        <taxon>Marchantia</taxon>
    </lineage>
</organism>
<evidence type="ECO:0000256" key="3">
    <source>
        <dbReference type="ARBA" id="ARBA00022786"/>
    </source>
</evidence>
<dbReference type="GO" id="GO:0019005">
    <property type="term" value="C:SCF ubiquitin ligase complex"/>
    <property type="evidence" value="ECO:0007669"/>
    <property type="project" value="InterPro"/>
</dbReference>
<comment type="caution">
    <text evidence="8">The sequence shown here is derived from an EMBL/GenBank/DDBJ whole genome shotgun (WGS) entry which is preliminary data.</text>
</comment>
<dbReference type="PROSITE" id="PS50181">
    <property type="entry name" value="FBOX"/>
    <property type="match status" value="1"/>
</dbReference>
<dbReference type="AlphaFoldDB" id="A0A176VG62"/>
<dbReference type="InterPro" id="IPR044184">
    <property type="entry name" value="SNE/GID2"/>
</dbReference>
<gene>
    <name evidence="8" type="ORF">AXG93_1130s1520</name>
</gene>